<comment type="caution">
    <text evidence="1">The sequence shown here is derived from an EMBL/GenBank/DDBJ whole genome shotgun (WGS) entry which is preliminary data.</text>
</comment>
<evidence type="ECO:0000313" key="1">
    <source>
        <dbReference type="EMBL" id="KKK71208.1"/>
    </source>
</evidence>
<name>A0A0F8XQF1_9ZZZZ</name>
<organism evidence="1">
    <name type="scientific">marine sediment metagenome</name>
    <dbReference type="NCBI Taxonomy" id="412755"/>
    <lineage>
        <taxon>unclassified sequences</taxon>
        <taxon>metagenomes</taxon>
        <taxon>ecological metagenomes</taxon>
    </lineage>
</organism>
<protein>
    <submittedName>
        <fullName evidence="1">Uncharacterized protein</fullName>
    </submittedName>
</protein>
<accession>A0A0F8XQF1</accession>
<dbReference type="EMBL" id="LAZR01057838">
    <property type="protein sequence ID" value="KKK71208.1"/>
    <property type="molecule type" value="Genomic_DNA"/>
</dbReference>
<sequence>TIDRHDIELEGIRARLDRIVEAHEKCKSLKNL</sequence>
<gene>
    <name evidence="1" type="ORF">LCGC14_2916250</name>
</gene>
<reference evidence="1" key="1">
    <citation type="journal article" date="2015" name="Nature">
        <title>Complex archaea that bridge the gap between prokaryotes and eukaryotes.</title>
        <authorList>
            <person name="Spang A."/>
            <person name="Saw J.H."/>
            <person name="Jorgensen S.L."/>
            <person name="Zaremba-Niedzwiedzka K."/>
            <person name="Martijn J."/>
            <person name="Lind A.E."/>
            <person name="van Eijk R."/>
            <person name="Schleper C."/>
            <person name="Guy L."/>
            <person name="Ettema T.J."/>
        </authorList>
    </citation>
    <scope>NUCLEOTIDE SEQUENCE</scope>
</reference>
<dbReference type="AlphaFoldDB" id="A0A0F8XQF1"/>
<feature type="non-terminal residue" evidence="1">
    <location>
        <position position="1"/>
    </location>
</feature>
<proteinExistence type="predicted"/>